<dbReference type="EMBL" id="KN413182">
    <property type="protein sequence ID" value="KHG19481.1"/>
    <property type="molecule type" value="Genomic_DNA"/>
</dbReference>
<evidence type="ECO:0000313" key="1">
    <source>
        <dbReference type="EMBL" id="KHG19481.1"/>
    </source>
</evidence>
<sequence length="75" mass="8613">MRACTSLHYGASICTRCLCKHFDGLWCDMVPEYLSHVSIVHRLTFCETSWTDQLQGSHYQNPILVNVVVNAWLNV</sequence>
<reference evidence="2" key="1">
    <citation type="submission" date="2014-09" db="EMBL/GenBank/DDBJ databases">
        <authorList>
            <person name="Mudge J."/>
            <person name="Ramaraj T."/>
            <person name="Lindquist I.E."/>
            <person name="Bharti A.K."/>
            <person name="Sundararajan A."/>
            <person name="Cameron C.T."/>
            <person name="Woodward J.E."/>
            <person name="May G.D."/>
            <person name="Brubaker C."/>
            <person name="Broadhvest J."/>
            <person name="Wilkins T.A."/>
        </authorList>
    </citation>
    <scope>NUCLEOTIDE SEQUENCE</scope>
    <source>
        <strain evidence="2">cv. AKA8401</strain>
    </source>
</reference>
<dbReference type="AlphaFoldDB" id="A0A0B0P7Y0"/>
<keyword evidence="1" id="KW-0328">Glycosyltransferase</keyword>
<protein>
    <submittedName>
        <fullName evidence="1">Putative beta-1,3-galactosyltransferase 17-like protein</fullName>
    </submittedName>
</protein>
<dbReference type="GO" id="GO:0016757">
    <property type="term" value="F:glycosyltransferase activity"/>
    <property type="evidence" value="ECO:0007669"/>
    <property type="project" value="UniProtKB-KW"/>
</dbReference>
<proteinExistence type="predicted"/>
<gene>
    <name evidence="1" type="ORF">F383_04378</name>
</gene>
<keyword evidence="2" id="KW-1185">Reference proteome</keyword>
<keyword evidence="1" id="KW-0808">Transferase</keyword>
<name>A0A0B0P7Y0_GOSAR</name>
<organism evidence="1 2">
    <name type="scientific">Gossypium arboreum</name>
    <name type="common">Tree cotton</name>
    <name type="synonym">Gossypium nanking</name>
    <dbReference type="NCBI Taxonomy" id="29729"/>
    <lineage>
        <taxon>Eukaryota</taxon>
        <taxon>Viridiplantae</taxon>
        <taxon>Streptophyta</taxon>
        <taxon>Embryophyta</taxon>
        <taxon>Tracheophyta</taxon>
        <taxon>Spermatophyta</taxon>
        <taxon>Magnoliopsida</taxon>
        <taxon>eudicotyledons</taxon>
        <taxon>Gunneridae</taxon>
        <taxon>Pentapetalae</taxon>
        <taxon>rosids</taxon>
        <taxon>malvids</taxon>
        <taxon>Malvales</taxon>
        <taxon>Malvaceae</taxon>
        <taxon>Malvoideae</taxon>
        <taxon>Gossypium</taxon>
    </lineage>
</organism>
<accession>A0A0B0P7Y0</accession>
<evidence type="ECO:0000313" key="2">
    <source>
        <dbReference type="Proteomes" id="UP000032142"/>
    </source>
</evidence>
<dbReference type="Proteomes" id="UP000032142">
    <property type="component" value="Unassembled WGS sequence"/>
</dbReference>